<evidence type="ECO:0000259" key="1">
    <source>
        <dbReference type="Pfam" id="PF00685"/>
    </source>
</evidence>
<dbReference type="AlphaFoldDB" id="A0A7X3LY12"/>
<dbReference type="Gene3D" id="3.40.50.300">
    <property type="entry name" value="P-loop containing nucleotide triphosphate hydrolases"/>
    <property type="match status" value="1"/>
</dbReference>
<dbReference type="Pfam" id="PF00685">
    <property type="entry name" value="Sulfotransfer_1"/>
    <property type="match status" value="1"/>
</dbReference>
<evidence type="ECO:0000313" key="3">
    <source>
        <dbReference type="Proteomes" id="UP000433101"/>
    </source>
</evidence>
<dbReference type="InterPro" id="IPR027417">
    <property type="entry name" value="P-loop_NTPase"/>
</dbReference>
<sequence>MKAAAPASSGHGAKAAESISVPDHASVPNCIVFFGHHKCASRLFRSEIFKRIAKKLDARVRSYKIKEAPFRFGLNLDDLDLQNIDLANIGRDGRDVVLFSNSTERSLDRIKSETDNWKGVRIIRDPRQVLVSDYFHHREGHVTEFNGWIWEQLKRDRPVLLSASKEDGILHELDNISRAVIEDQVLGNFDDERILTIKLEDFSRDPQEYLQRIFEFLGIAEVEGIDLSRTFANPESGPWQEHFTDRIREVFKARYGQALIDLGYETDLNW</sequence>
<protein>
    <recommendedName>
        <fullName evidence="1">Sulfotransferase domain-containing protein</fullName>
    </recommendedName>
</protein>
<dbReference type="Proteomes" id="UP000433101">
    <property type="component" value="Unassembled WGS sequence"/>
</dbReference>
<dbReference type="SUPFAM" id="SSF52540">
    <property type="entry name" value="P-loop containing nucleoside triphosphate hydrolases"/>
    <property type="match status" value="1"/>
</dbReference>
<gene>
    <name evidence="2" type="ORF">GR183_19955</name>
</gene>
<dbReference type="InterPro" id="IPR000863">
    <property type="entry name" value="Sulfotransferase_dom"/>
</dbReference>
<name>A0A7X3LY12_9HYPH</name>
<dbReference type="RefSeq" id="WP_160777421.1">
    <property type="nucleotide sequence ID" value="NZ_WUMV01000009.1"/>
</dbReference>
<dbReference type="GO" id="GO:0008146">
    <property type="term" value="F:sulfotransferase activity"/>
    <property type="evidence" value="ECO:0007669"/>
    <property type="project" value="InterPro"/>
</dbReference>
<dbReference type="EMBL" id="WUMV01000009">
    <property type="protein sequence ID" value="MXN67190.1"/>
    <property type="molecule type" value="Genomic_DNA"/>
</dbReference>
<reference evidence="2 3" key="1">
    <citation type="submission" date="2019-12" db="EMBL/GenBank/DDBJ databases">
        <authorList>
            <person name="Li M."/>
        </authorList>
    </citation>
    <scope>NUCLEOTIDE SEQUENCE [LARGE SCALE GENOMIC DNA]</scope>
    <source>
        <strain evidence="2 3">GBMRC 2046</strain>
    </source>
</reference>
<keyword evidence="3" id="KW-1185">Reference proteome</keyword>
<accession>A0A7X3LY12</accession>
<comment type="caution">
    <text evidence="2">The sequence shown here is derived from an EMBL/GenBank/DDBJ whole genome shotgun (WGS) entry which is preliminary data.</text>
</comment>
<feature type="domain" description="Sulfotransferase" evidence="1">
    <location>
        <begin position="114"/>
        <end position="233"/>
    </location>
</feature>
<evidence type="ECO:0000313" key="2">
    <source>
        <dbReference type="EMBL" id="MXN67190.1"/>
    </source>
</evidence>
<organism evidence="2 3">
    <name type="scientific">Stappia sediminis</name>
    <dbReference type="NCBI Taxonomy" id="2692190"/>
    <lineage>
        <taxon>Bacteria</taxon>
        <taxon>Pseudomonadati</taxon>
        <taxon>Pseudomonadota</taxon>
        <taxon>Alphaproteobacteria</taxon>
        <taxon>Hyphomicrobiales</taxon>
        <taxon>Stappiaceae</taxon>
        <taxon>Stappia</taxon>
    </lineage>
</organism>
<proteinExistence type="predicted"/>